<gene>
    <name evidence="2" type="ORF">ACFQ1S_33320</name>
</gene>
<evidence type="ECO:0000313" key="3">
    <source>
        <dbReference type="Proteomes" id="UP001597045"/>
    </source>
</evidence>
<feature type="non-terminal residue" evidence="2">
    <location>
        <position position="1"/>
    </location>
</feature>
<dbReference type="Pfam" id="PF00425">
    <property type="entry name" value="Chorismate_bind"/>
    <property type="match status" value="1"/>
</dbReference>
<evidence type="ECO:0000259" key="1">
    <source>
        <dbReference type="Pfam" id="PF00425"/>
    </source>
</evidence>
<dbReference type="InterPro" id="IPR015890">
    <property type="entry name" value="Chorismate_C"/>
</dbReference>
<proteinExistence type="predicted"/>
<evidence type="ECO:0000313" key="2">
    <source>
        <dbReference type="EMBL" id="MFD1050065.1"/>
    </source>
</evidence>
<comment type="caution">
    <text evidence="2">The sequence shown here is derived from an EMBL/GenBank/DDBJ whole genome shotgun (WGS) entry which is preliminary data.</text>
</comment>
<keyword evidence="3" id="KW-1185">Reference proteome</keyword>
<reference evidence="3" key="1">
    <citation type="journal article" date="2019" name="Int. J. Syst. Evol. Microbiol.">
        <title>The Global Catalogue of Microorganisms (GCM) 10K type strain sequencing project: providing services to taxonomists for standard genome sequencing and annotation.</title>
        <authorList>
            <consortium name="The Broad Institute Genomics Platform"/>
            <consortium name="The Broad Institute Genome Sequencing Center for Infectious Disease"/>
            <person name="Wu L."/>
            <person name="Ma J."/>
        </authorList>
    </citation>
    <scope>NUCLEOTIDE SEQUENCE [LARGE SCALE GENOMIC DNA]</scope>
    <source>
        <strain evidence="3">JCM 31486</strain>
    </source>
</reference>
<dbReference type="PANTHER" id="PTHR42839:SF2">
    <property type="entry name" value="ISOCHORISMATE SYNTHASE ENTC"/>
    <property type="match status" value="1"/>
</dbReference>
<organism evidence="2 3">
    <name type="scientific">Kibdelosporangium lantanae</name>
    <dbReference type="NCBI Taxonomy" id="1497396"/>
    <lineage>
        <taxon>Bacteria</taxon>
        <taxon>Bacillati</taxon>
        <taxon>Actinomycetota</taxon>
        <taxon>Actinomycetes</taxon>
        <taxon>Pseudonocardiales</taxon>
        <taxon>Pseudonocardiaceae</taxon>
        <taxon>Kibdelosporangium</taxon>
    </lineage>
</organism>
<dbReference type="InterPro" id="IPR005801">
    <property type="entry name" value="ADC_synthase"/>
</dbReference>
<protein>
    <submittedName>
        <fullName evidence="2">Chorismate-binding protein</fullName>
    </submittedName>
</protein>
<sequence>DTLTDGSFIPLSWTFQNYIDIFQTTDFLRALLKGYATSVTWILALALHPTPAICGVPTESARALIGELEPFDRGFYTGLVGWTDASGDGEWAIALRCGVVDAASVRLYAGAGIVAGSDPERELAETTAKFRTFLQGLGDLT</sequence>
<dbReference type="Gene3D" id="3.60.120.10">
    <property type="entry name" value="Anthranilate synthase"/>
    <property type="match status" value="1"/>
</dbReference>
<dbReference type="SUPFAM" id="SSF56322">
    <property type="entry name" value="ADC synthase"/>
    <property type="match status" value="1"/>
</dbReference>
<dbReference type="PANTHER" id="PTHR42839">
    <property type="entry name" value="ISOCHORISMATE SYNTHASE ENTC"/>
    <property type="match status" value="1"/>
</dbReference>
<feature type="domain" description="Chorismate-utilising enzyme C-terminal" evidence="1">
    <location>
        <begin position="17"/>
        <end position="129"/>
    </location>
</feature>
<dbReference type="Proteomes" id="UP001597045">
    <property type="component" value="Unassembled WGS sequence"/>
</dbReference>
<accession>A0ABW3MLS7</accession>
<dbReference type="EMBL" id="JBHTIS010002584">
    <property type="protein sequence ID" value="MFD1050065.1"/>
    <property type="molecule type" value="Genomic_DNA"/>
</dbReference>
<name>A0ABW3MLS7_9PSEU</name>